<feature type="region of interest" description="Disordered" evidence="1">
    <location>
        <begin position="81"/>
        <end position="105"/>
    </location>
</feature>
<comment type="caution">
    <text evidence="3">The sequence shown here is derived from an EMBL/GenBank/DDBJ whole genome shotgun (WGS) entry which is preliminary data.</text>
</comment>
<evidence type="ECO:0000313" key="3">
    <source>
        <dbReference type="EMBL" id="KAJ5094032.1"/>
    </source>
</evidence>
<feature type="signal peptide" evidence="2">
    <location>
        <begin position="1"/>
        <end position="20"/>
    </location>
</feature>
<feature type="compositionally biased region" description="Low complexity" evidence="1">
    <location>
        <begin position="81"/>
        <end position="97"/>
    </location>
</feature>
<accession>A0A9W9F5P4</accession>
<feature type="chain" id="PRO_5040892681" evidence="2">
    <location>
        <begin position="21"/>
        <end position="323"/>
    </location>
</feature>
<feature type="region of interest" description="Disordered" evidence="1">
    <location>
        <begin position="301"/>
        <end position="323"/>
    </location>
</feature>
<reference evidence="3" key="2">
    <citation type="journal article" date="2023" name="IMA Fungus">
        <title>Comparative genomic study of the Penicillium genus elucidates a diverse pangenome and 15 lateral gene transfer events.</title>
        <authorList>
            <person name="Petersen C."/>
            <person name="Sorensen T."/>
            <person name="Nielsen M.R."/>
            <person name="Sondergaard T.E."/>
            <person name="Sorensen J.L."/>
            <person name="Fitzpatrick D.A."/>
            <person name="Frisvad J.C."/>
            <person name="Nielsen K.L."/>
        </authorList>
    </citation>
    <scope>NUCLEOTIDE SEQUENCE</scope>
    <source>
        <strain evidence="3">IBT 30069</strain>
    </source>
</reference>
<sequence>MHFSSVAAFLAVSSYSITYAAPVANLDDLNRRQINYQVVNVDGESNGSTAPEIETVTTTLKSTVTAPGAPPVAQTVTVTATPSLTPSSSPVASSSTPISHQAPPPGESFMPANSNGFFRRGLNAAGNPGLYAQNYASSSASWPTSSASLAARNFDGPASSSYTPSSTAVPTPTLAARQYGRWSSSIPGSSSTAVPTSTASPLVARQADVWGSSSSVATPSGTPSVIPSSSVYARGYVAAASSGSSSGLLSGTPSATPSASVYGRGYVAAASGTPSGTPSSSASITASPTPFPVKRDFEYSSSVSTPVTPSSSFSIPRSSALMY</sequence>
<reference evidence="3" key="1">
    <citation type="submission" date="2022-11" db="EMBL/GenBank/DDBJ databases">
        <authorList>
            <person name="Petersen C."/>
        </authorList>
    </citation>
    <scope>NUCLEOTIDE SEQUENCE</scope>
    <source>
        <strain evidence="3">IBT 30069</strain>
    </source>
</reference>
<proteinExistence type="predicted"/>
<evidence type="ECO:0000313" key="4">
    <source>
        <dbReference type="Proteomes" id="UP001149165"/>
    </source>
</evidence>
<evidence type="ECO:0000256" key="1">
    <source>
        <dbReference type="SAM" id="MobiDB-lite"/>
    </source>
</evidence>
<protein>
    <submittedName>
        <fullName evidence="3">Uncharacterized protein</fullName>
    </submittedName>
</protein>
<dbReference type="AlphaFoldDB" id="A0A9W9F5P4"/>
<dbReference type="EMBL" id="JAPQKH010000006">
    <property type="protein sequence ID" value="KAJ5094032.1"/>
    <property type="molecule type" value="Genomic_DNA"/>
</dbReference>
<dbReference type="OrthoDB" id="4369889at2759"/>
<gene>
    <name evidence="3" type="ORF">N7456_009893</name>
</gene>
<keyword evidence="4" id="KW-1185">Reference proteome</keyword>
<name>A0A9W9F5P4_9EURO</name>
<dbReference type="Proteomes" id="UP001149165">
    <property type="component" value="Unassembled WGS sequence"/>
</dbReference>
<evidence type="ECO:0000256" key="2">
    <source>
        <dbReference type="SAM" id="SignalP"/>
    </source>
</evidence>
<keyword evidence="2" id="KW-0732">Signal</keyword>
<organism evidence="3 4">
    <name type="scientific">Penicillium angulare</name>
    <dbReference type="NCBI Taxonomy" id="116970"/>
    <lineage>
        <taxon>Eukaryota</taxon>
        <taxon>Fungi</taxon>
        <taxon>Dikarya</taxon>
        <taxon>Ascomycota</taxon>
        <taxon>Pezizomycotina</taxon>
        <taxon>Eurotiomycetes</taxon>
        <taxon>Eurotiomycetidae</taxon>
        <taxon>Eurotiales</taxon>
        <taxon>Aspergillaceae</taxon>
        <taxon>Penicillium</taxon>
    </lineage>
</organism>